<dbReference type="PROSITE" id="PS00463">
    <property type="entry name" value="ZN2_CY6_FUNGAL_1"/>
    <property type="match status" value="1"/>
</dbReference>
<dbReference type="Pfam" id="PF00172">
    <property type="entry name" value="Zn_clus"/>
    <property type="match status" value="1"/>
</dbReference>
<dbReference type="InterPro" id="IPR036864">
    <property type="entry name" value="Zn2-C6_fun-type_DNA-bd_sf"/>
</dbReference>
<dbReference type="EMBL" id="KZ805636">
    <property type="protein sequence ID" value="PVH92892.1"/>
    <property type="molecule type" value="Genomic_DNA"/>
</dbReference>
<dbReference type="SUPFAM" id="SSF57701">
    <property type="entry name" value="Zn2/Cys6 DNA-binding domain"/>
    <property type="match status" value="1"/>
</dbReference>
<keyword evidence="2" id="KW-1133">Transmembrane helix</keyword>
<dbReference type="GO" id="GO:0000981">
    <property type="term" value="F:DNA-binding transcription factor activity, RNA polymerase II-specific"/>
    <property type="evidence" value="ECO:0007669"/>
    <property type="project" value="InterPro"/>
</dbReference>
<dbReference type="CDD" id="cd00067">
    <property type="entry name" value="GAL4"/>
    <property type="match status" value="1"/>
</dbReference>
<dbReference type="SMART" id="SM00066">
    <property type="entry name" value="GAL4"/>
    <property type="match status" value="1"/>
</dbReference>
<keyword evidence="1" id="KW-0539">Nucleus</keyword>
<evidence type="ECO:0000313" key="5">
    <source>
        <dbReference type="Proteomes" id="UP000244855"/>
    </source>
</evidence>
<evidence type="ECO:0000256" key="1">
    <source>
        <dbReference type="ARBA" id="ARBA00023242"/>
    </source>
</evidence>
<evidence type="ECO:0000259" key="3">
    <source>
        <dbReference type="PROSITE" id="PS50048"/>
    </source>
</evidence>
<dbReference type="PANTHER" id="PTHR38791">
    <property type="entry name" value="ZN(II)2CYS6 TRANSCRIPTION FACTOR (EUROFUNG)-RELATED-RELATED"/>
    <property type="match status" value="1"/>
</dbReference>
<dbReference type="Pfam" id="PF11951">
    <property type="entry name" value="Fungal_trans_2"/>
    <property type="match status" value="1"/>
</dbReference>
<sequence length="512" mass="56979">MPFGGRPSDACEPCRKGRLRCDRVRPSCTQCLRKSITCFGYREVSLLLFKDESESTARKQMLNHGLDHVPNCSALDIMLSPSCSPTPSYNELALGYFMSSYVPASPFDYLPKTYNIIASTAQNAVSSSVLAASFASLSLHVGSDELMAYARTHYSKALSRTNVALASPDTAKLDSSLVSVLLLGFYEAIAFSGQQSPTSWTAHTLGAVALIRLRGTKQLETSLGQQLFLQTCNNIRSSCIQRSVTVPDEFLRLYEQAKPFLDPKSPHVLIGPLLDKIASFKSRLPGIRGQVPKMHGIVCEALQLEEEAQVVDKMLSHKWRYQVKPLHMVPPSAYQGLAHQYPAHFMVRHWNNIRLIRLFMKEVVWGVAAFVARAKEQGMPEIFRYCNDLDTAALQAAASANHTQIVADILATTPHFLDYNGMTFTPAARFLIWPLTVLVELAMTPEPARRYAIKCLCDIASQARIPQALQAVKAVESKSSTDWWATMFFLCFVLTFMCVLTILFRIHLSLLG</sequence>
<dbReference type="GO" id="GO:0008270">
    <property type="term" value="F:zinc ion binding"/>
    <property type="evidence" value="ECO:0007669"/>
    <property type="project" value="InterPro"/>
</dbReference>
<keyword evidence="2" id="KW-0472">Membrane</keyword>
<reference evidence="4 5" key="1">
    <citation type="journal article" date="2018" name="Sci. Rep.">
        <title>Comparative genomics provides insights into the lifestyle and reveals functional heterogeneity of dark septate endophytic fungi.</title>
        <authorList>
            <person name="Knapp D.G."/>
            <person name="Nemeth J.B."/>
            <person name="Barry K."/>
            <person name="Hainaut M."/>
            <person name="Henrissat B."/>
            <person name="Johnson J."/>
            <person name="Kuo A."/>
            <person name="Lim J.H.P."/>
            <person name="Lipzen A."/>
            <person name="Nolan M."/>
            <person name="Ohm R.A."/>
            <person name="Tamas L."/>
            <person name="Grigoriev I.V."/>
            <person name="Spatafora J.W."/>
            <person name="Nagy L.G."/>
            <person name="Kovacs G.M."/>
        </authorList>
    </citation>
    <scope>NUCLEOTIDE SEQUENCE [LARGE SCALE GENOMIC DNA]</scope>
    <source>
        <strain evidence="4 5">DSE2036</strain>
    </source>
</reference>
<dbReference type="PANTHER" id="PTHR38791:SF1">
    <property type="entry name" value="TRANSCRIPTION FACTOR, PUTATIVE-RELATED"/>
    <property type="match status" value="1"/>
</dbReference>
<proteinExistence type="predicted"/>
<dbReference type="STRING" id="97972.A0A2V1D4G9"/>
<protein>
    <recommendedName>
        <fullName evidence="3">Zn(2)-C6 fungal-type domain-containing protein</fullName>
    </recommendedName>
</protein>
<gene>
    <name evidence="4" type="ORF">DM02DRAFT_698066</name>
</gene>
<name>A0A2V1D4G9_9PLEO</name>
<feature type="domain" description="Zn(2)-C6 fungal-type" evidence="3">
    <location>
        <begin position="10"/>
        <end position="38"/>
    </location>
</feature>
<accession>A0A2V1D4G9</accession>
<dbReference type="Proteomes" id="UP000244855">
    <property type="component" value="Unassembled WGS sequence"/>
</dbReference>
<evidence type="ECO:0000256" key="2">
    <source>
        <dbReference type="SAM" id="Phobius"/>
    </source>
</evidence>
<keyword evidence="2" id="KW-0812">Transmembrane</keyword>
<organism evidence="4 5">
    <name type="scientific">Periconia macrospinosa</name>
    <dbReference type="NCBI Taxonomy" id="97972"/>
    <lineage>
        <taxon>Eukaryota</taxon>
        <taxon>Fungi</taxon>
        <taxon>Dikarya</taxon>
        <taxon>Ascomycota</taxon>
        <taxon>Pezizomycotina</taxon>
        <taxon>Dothideomycetes</taxon>
        <taxon>Pleosporomycetidae</taxon>
        <taxon>Pleosporales</taxon>
        <taxon>Massarineae</taxon>
        <taxon>Periconiaceae</taxon>
        <taxon>Periconia</taxon>
    </lineage>
</organism>
<dbReference type="Gene3D" id="4.10.240.10">
    <property type="entry name" value="Zn(2)-C6 fungal-type DNA-binding domain"/>
    <property type="match status" value="1"/>
</dbReference>
<dbReference type="AlphaFoldDB" id="A0A2V1D4G9"/>
<dbReference type="PROSITE" id="PS50048">
    <property type="entry name" value="ZN2_CY6_FUNGAL_2"/>
    <property type="match status" value="1"/>
</dbReference>
<dbReference type="InterPro" id="IPR021858">
    <property type="entry name" value="Fun_TF"/>
</dbReference>
<dbReference type="InterPro" id="IPR001138">
    <property type="entry name" value="Zn2Cys6_DnaBD"/>
</dbReference>
<evidence type="ECO:0000313" key="4">
    <source>
        <dbReference type="EMBL" id="PVH92892.1"/>
    </source>
</evidence>
<dbReference type="OrthoDB" id="5429770at2759"/>
<dbReference type="InterPro" id="IPR053175">
    <property type="entry name" value="DHMBA_Reg_Transcription_Factor"/>
</dbReference>
<keyword evidence="5" id="KW-1185">Reference proteome</keyword>
<feature type="transmembrane region" description="Helical" evidence="2">
    <location>
        <begin position="483"/>
        <end position="504"/>
    </location>
</feature>